<dbReference type="PROSITE" id="PS50878">
    <property type="entry name" value="RT_POL"/>
    <property type="match status" value="1"/>
</dbReference>
<dbReference type="AlphaFoldDB" id="U4UPV7"/>
<dbReference type="EMBL" id="KI209886">
    <property type="protein sequence ID" value="ERL96104.1"/>
    <property type="molecule type" value="Genomic_DNA"/>
</dbReference>
<dbReference type="Proteomes" id="UP000030742">
    <property type="component" value="Unassembled WGS sequence"/>
</dbReference>
<evidence type="ECO:0000259" key="1">
    <source>
        <dbReference type="PROSITE" id="PS50878"/>
    </source>
</evidence>
<proteinExistence type="predicted"/>
<organism evidence="2 3">
    <name type="scientific">Dendroctonus ponderosae</name>
    <name type="common">Mountain pine beetle</name>
    <dbReference type="NCBI Taxonomy" id="77166"/>
    <lineage>
        <taxon>Eukaryota</taxon>
        <taxon>Metazoa</taxon>
        <taxon>Ecdysozoa</taxon>
        <taxon>Arthropoda</taxon>
        <taxon>Hexapoda</taxon>
        <taxon>Insecta</taxon>
        <taxon>Pterygota</taxon>
        <taxon>Neoptera</taxon>
        <taxon>Endopterygota</taxon>
        <taxon>Coleoptera</taxon>
        <taxon>Polyphaga</taxon>
        <taxon>Cucujiformia</taxon>
        <taxon>Curculionidae</taxon>
        <taxon>Scolytinae</taxon>
        <taxon>Dendroctonus</taxon>
    </lineage>
</organism>
<feature type="domain" description="Reverse transcriptase" evidence="1">
    <location>
        <begin position="1"/>
        <end position="116"/>
    </location>
</feature>
<name>U4UPV7_DENPD</name>
<dbReference type="STRING" id="77166.U4UPV7"/>
<protein>
    <recommendedName>
        <fullName evidence="1">Reverse transcriptase domain-containing protein</fullName>
    </recommendedName>
</protein>
<dbReference type="SUPFAM" id="SSF56672">
    <property type="entry name" value="DNA/RNA polymerases"/>
    <property type="match status" value="1"/>
</dbReference>
<gene>
    <name evidence="2" type="ORF">D910_01043</name>
</gene>
<dbReference type="GO" id="GO:0071897">
    <property type="term" value="P:DNA biosynthetic process"/>
    <property type="evidence" value="ECO:0007669"/>
    <property type="project" value="UniProtKB-ARBA"/>
</dbReference>
<evidence type="ECO:0000313" key="3">
    <source>
        <dbReference type="Proteomes" id="UP000030742"/>
    </source>
</evidence>
<feature type="non-terminal residue" evidence="2">
    <location>
        <position position="352"/>
    </location>
</feature>
<dbReference type="OrthoDB" id="6777517at2759"/>
<dbReference type="InterPro" id="IPR043502">
    <property type="entry name" value="DNA/RNA_pol_sf"/>
</dbReference>
<accession>U4UPV7</accession>
<sequence length="352" mass="39872">MSCGVPQGSILGPTLWNVLYDRILRVQMESGVSLIAYADDLAILIRGKTAIQVKEKAQFAVDIVVDELRKMGLLVEPKKSELLIVEGRRTLVSMDLTVDGVGLSSSESVKYLGVTFDRNLRMTTHVKKTTKKALQMTNTLRKIMPNIGGPGSKNRKLLRTAVISVVAYGAPIWKSALKYQKYANMLEAVNRKLALGVAGAYRTTGTKAILSITGQPPIDLIIQERMEIYDKGKDFRNQARESLFNQWQARWNEYNCWTKIFIRNVKEWTESKFVRVDYYVTQALTGHGIFATYLNNIKKLDSESCWFCGSIDTPEHCIFQCYRFHEIRMSAAREIGTEMTKENIGDFIISSE</sequence>
<dbReference type="PANTHER" id="PTHR33332">
    <property type="entry name" value="REVERSE TRANSCRIPTASE DOMAIN-CONTAINING PROTEIN"/>
    <property type="match status" value="1"/>
</dbReference>
<evidence type="ECO:0000313" key="2">
    <source>
        <dbReference type="EMBL" id="ERL96104.1"/>
    </source>
</evidence>
<dbReference type="Pfam" id="PF00078">
    <property type="entry name" value="RVT_1"/>
    <property type="match status" value="1"/>
</dbReference>
<dbReference type="InterPro" id="IPR000477">
    <property type="entry name" value="RT_dom"/>
</dbReference>
<reference evidence="2 3" key="1">
    <citation type="journal article" date="2013" name="Genome Biol.">
        <title>Draft genome of the mountain pine beetle, Dendroctonus ponderosae Hopkins, a major forest pest.</title>
        <authorList>
            <person name="Keeling C.I."/>
            <person name="Yuen M.M."/>
            <person name="Liao N.Y."/>
            <person name="Docking T.R."/>
            <person name="Chan S.K."/>
            <person name="Taylor G.A."/>
            <person name="Palmquist D.L."/>
            <person name="Jackman S.D."/>
            <person name="Nguyen A."/>
            <person name="Li M."/>
            <person name="Henderson H."/>
            <person name="Janes J.K."/>
            <person name="Zhao Y."/>
            <person name="Pandoh P."/>
            <person name="Moore R."/>
            <person name="Sperling F.A."/>
            <person name="Huber D.P."/>
            <person name="Birol I."/>
            <person name="Jones S.J."/>
            <person name="Bohlmann J."/>
        </authorList>
    </citation>
    <scope>NUCLEOTIDE SEQUENCE</scope>
</reference>